<dbReference type="GO" id="GO:0006772">
    <property type="term" value="P:thiamine metabolic process"/>
    <property type="evidence" value="ECO:0007669"/>
    <property type="project" value="InterPro"/>
</dbReference>
<dbReference type="SMART" id="SM00983">
    <property type="entry name" value="TPK_B1_binding"/>
    <property type="match status" value="1"/>
</dbReference>
<dbReference type="UniPathway" id="UPA00060">
    <property type="reaction ID" value="UER00597"/>
</dbReference>
<keyword evidence="10" id="KW-1185">Reference proteome</keyword>
<dbReference type="EMBL" id="LT598490">
    <property type="protein sequence ID" value="SCW02871.1"/>
    <property type="molecule type" value="Genomic_DNA"/>
</dbReference>
<feature type="domain" description="Thiamin pyrophosphokinase thiamin-binding" evidence="8">
    <location>
        <begin position="222"/>
        <end position="293"/>
    </location>
</feature>
<evidence type="ECO:0000259" key="8">
    <source>
        <dbReference type="SMART" id="SM00983"/>
    </source>
</evidence>
<dbReference type="Gene3D" id="2.60.120.320">
    <property type="entry name" value="Thiamin pyrophosphokinase, thiamin-binding domain"/>
    <property type="match status" value="1"/>
</dbReference>
<evidence type="ECO:0000256" key="7">
    <source>
        <dbReference type="PIRNR" id="PIRNR031057"/>
    </source>
</evidence>
<dbReference type="GO" id="GO:0005524">
    <property type="term" value="F:ATP binding"/>
    <property type="evidence" value="ECO:0007669"/>
    <property type="project" value="UniProtKB-UniRule"/>
</dbReference>
<evidence type="ECO:0000256" key="3">
    <source>
        <dbReference type="ARBA" id="ARBA00022679"/>
    </source>
</evidence>
<dbReference type="InterPro" id="IPR036371">
    <property type="entry name" value="TPK_B1-bd_sf"/>
</dbReference>
<evidence type="ECO:0000313" key="9">
    <source>
        <dbReference type="EMBL" id="SCW02871.1"/>
    </source>
</evidence>
<dbReference type="Proteomes" id="UP000190831">
    <property type="component" value="Chromosome F"/>
</dbReference>
<dbReference type="STRING" id="4955.A0A1G4MGI9"/>
<evidence type="ECO:0000256" key="1">
    <source>
        <dbReference type="ARBA" id="ARBA00005078"/>
    </source>
</evidence>
<dbReference type="GO" id="GO:0004788">
    <property type="term" value="F:thiamine diphosphokinase activity"/>
    <property type="evidence" value="ECO:0007669"/>
    <property type="project" value="UniProtKB-UniRule"/>
</dbReference>
<keyword evidence="4 7" id="KW-0547">Nucleotide-binding</keyword>
<evidence type="ECO:0000256" key="5">
    <source>
        <dbReference type="ARBA" id="ARBA00022777"/>
    </source>
</evidence>
<dbReference type="InterPro" id="IPR007371">
    <property type="entry name" value="TPK_catalytic"/>
</dbReference>
<dbReference type="InterPro" id="IPR036759">
    <property type="entry name" value="TPK_catalytic_sf"/>
</dbReference>
<dbReference type="PANTHER" id="PTHR13622:SF8">
    <property type="entry name" value="THIAMIN PYROPHOSPHOKINASE 1"/>
    <property type="match status" value="1"/>
</dbReference>
<comment type="catalytic activity">
    <reaction evidence="7">
        <text>thiamine + ATP = thiamine diphosphate + AMP + H(+)</text>
        <dbReference type="Rhea" id="RHEA:11576"/>
        <dbReference type="ChEBI" id="CHEBI:15378"/>
        <dbReference type="ChEBI" id="CHEBI:18385"/>
        <dbReference type="ChEBI" id="CHEBI:30616"/>
        <dbReference type="ChEBI" id="CHEBI:58937"/>
        <dbReference type="ChEBI" id="CHEBI:456215"/>
    </reaction>
</comment>
<dbReference type="OrthoDB" id="25149at2759"/>
<organism evidence="9 10">
    <name type="scientific">Lachancea fermentati</name>
    <name type="common">Zygosaccharomyces fermentati</name>
    <dbReference type="NCBI Taxonomy" id="4955"/>
    <lineage>
        <taxon>Eukaryota</taxon>
        <taxon>Fungi</taxon>
        <taxon>Dikarya</taxon>
        <taxon>Ascomycota</taxon>
        <taxon>Saccharomycotina</taxon>
        <taxon>Saccharomycetes</taxon>
        <taxon>Saccharomycetales</taxon>
        <taxon>Saccharomycetaceae</taxon>
        <taxon>Lachancea</taxon>
    </lineage>
</organism>
<dbReference type="Pfam" id="PF04265">
    <property type="entry name" value="TPK_B1_binding"/>
    <property type="match status" value="1"/>
</dbReference>
<keyword evidence="5 7" id="KW-0418">Kinase</keyword>
<dbReference type="InterPro" id="IPR007373">
    <property type="entry name" value="Thiamin_PyroPKinase_B1-bd"/>
</dbReference>
<dbReference type="GO" id="GO:0009229">
    <property type="term" value="P:thiamine diphosphate biosynthetic process"/>
    <property type="evidence" value="ECO:0007669"/>
    <property type="project" value="UniProtKB-UniRule"/>
</dbReference>
<dbReference type="AlphaFoldDB" id="A0A1G4MGI9"/>
<dbReference type="InterPro" id="IPR006282">
    <property type="entry name" value="Thi_PPkinase"/>
</dbReference>
<dbReference type="CDD" id="cd07995">
    <property type="entry name" value="TPK"/>
    <property type="match status" value="1"/>
</dbReference>
<dbReference type="OMA" id="TDMCKAL"/>
<name>A0A1G4MGI9_LACFM</name>
<evidence type="ECO:0000256" key="2">
    <source>
        <dbReference type="ARBA" id="ARBA00006785"/>
    </source>
</evidence>
<comment type="similarity">
    <text evidence="2 7">Belongs to the thiamine pyrophosphokinase family.</text>
</comment>
<dbReference type="SUPFAM" id="SSF63862">
    <property type="entry name" value="Thiamin pyrophosphokinase, substrate-binding domain"/>
    <property type="match status" value="1"/>
</dbReference>
<proteinExistence type="inferred from homology"/>
<gene>
    <name evidence="9" type="ORF">LAFE_0F16116G</name>
</gene>
<evidence type="ECO:0000313" key="10">
    <source>
        <dbReference type="Proteomes" id="UP000190831"/>
    </source>
</evidence>
<dbReference type="GO" id="GO:0016301">
    <property type="term" value="F:kinase activity"/>
    <property type="evidence" value="ECO:0007669"/>
    <property type="project" value="UniProtKB-UniRule"/>
</dbReference>
<dbReference type="InterPro" id="IPR016966">
    <property type="entry name" value="Thiamin_pyrophosphokinase_euk"/>
</dbReference>
<dbReference type="PIRSF" id="PIRSF031057">
    <property type="entry name" value="Thiamin_pyrophosphokinase"/>
    <property type="match status" value="1"/>
</dbReference>
<dbReference type="EC" id="2.7.6.2" evidence="7"/>
<sequence length="308" mass="35237">MEIVIENPERIDVQVSSSRYSLDLVKFFKPQHSKSALLILNQKITIPDIFRNLWKNYNVHVCADGGANRLYEYFETDAERCEFLPDYIVGDLDSIKKEIFDFYTAKKVIIIKQSSQYATDFMKSKDLISLHFHSSAFREKIKTSTGDNHGIEQEEGILQLYKSERASWETDDIYLLALNAIDGRFDQTVHSITQLYTTARTDSYFRLCYVTPTDLIFLVPNGGTTITYSAAFRDDCIGNCGLLPLGGPTVIKRTEGLKWDVENWPTSVVDGKVSSSNRFVGRTCCYIDVLDPIVVNVELLFEHLRDYL</sequence>
<dbReference type="PANTHER" id="PTHR13622">
    <property type="entry name" value="THIAMIN PYROPHOSPHOKINASE"/>
    <property type="match status" value="1"/>
</dbReference>
<dbReference type="GO" id="GO:0030975">
    <property type="term" value="F:thiamine binding"/>
    <property type="evidence" value="ECO:0007669"/>
    <property type="project" value="UniProtKB-UniRule"/>
</dbReference>
<reference evidence="10" key="1">
    <citation type="submission" date="2016-03" db="EMBL/GenBank/DDBJ databases">
        <authorList>
            <person name="Devillers H."/>
        </authorList>
    </citation>
    <scope>NUCLEOTIDE SEQUENCE [LARGE SCALE GENOMIC DNA]</scope>
</reference>
<comment type="pathway">
    <text evidence="1 7">Cofactor biosynthesis; thiamine diphosphate biosynthesis; thiamine diphosphate from thiamine: step 1/1.</text>
</comment>
<protein>
    <recommendedName>
        <fullName evidence="7">Thiamine pyrophosphokinase</fullName>
        <ecNumber evidence="7">2.7.6.2</ecNumber>
    </recommendedName>
</protein>
<dbReference type="SUPFAM" id="SSF63999">
    <property type="entry name" value="Thiamin pyrophosphokinase, catalytic domain"/>
    <property type="match status" value="1"/>
</dbReference>
<keyword evidence="6 7" id="KW-0067">ATP-binding</keyword>
<accession>A0A1G4MGI9</accession>
<dbReference type="Pfam" id="PF04263">
    <property type="entry name" value="TPK_catalytic"/>
    <property type="match status" value="1"/>
</dbReference>
<evidence type="ECO:0000256" key="4">
    <source>
        <dbReference type="ARBA" id="ARBA00022741"/>
    </source>
</evidence>
<keyword evidence="3 7" id="KW-0808">Transferase</keyword>
<dbReference type="Gene3D" id="3.40.50.10240">
    <property type="entry name" value="Thiamin pyrophosphokinase, catalytic domain"/>
    <property type="match status" value="1"/>
</dbReference>
<evidence type="ECO:0000256" key="6">
    <source>
        <dbReference type="ARBA" id="ARBA00022840"/>
    </source>
</evidence>